<organism evidence="2 3">
    <name type="scientific">Desulfopila aestuarii DSM 18488</name>
    <dbReference type="NCBI Taxonomy" id="1121416"/>
    <lineage>
        <taxon>Bacteria</taxon>
        <taxon>Pseudomonadati</taxon>
        <taxon>Thermodesulfobacteriota</taxon>
        <taxon>Desulfobulbia</taxon>
        <taxon>Desulfobulbales</taxon>
        <taxon>Desulfocapsaceae</taxon>
        <taxon>Desulfopila</taxon>
    </lineage>
</organism>
<keyword evidence="1" id="KW-1133">Transmembrane helix</keyword>
<dbReference type="OrthoDB" id="5644906at2"/>
<evidence type="ECO:0000313" key="2">
    <source>
        <dbReference type="EMBL" id="SHO48182.1"/>
    </source>
</evidence>
<evidence type="ECO:0000313" key="3">
    <source>
        <dbReference type="Proteomes" id="UP000184603"/>
    </source>
</evidence>
<sequence>MGQSAKKTDLRCGRSLLAVIGSFFMVGICLYAFPIQAAGDVSHIKKYKILHVMSYHSPWKWTDDQLAGFKEALKDVDVEYKVFQMDTKRNSSKEWKEVVGLQARELIESWKPDLVYTNDDNAQEYVARYYVNSDTPFVFSGVNADPDEYGFNGSTNITGVLEHEHFVESVELLKMGVPGIKKIAIVLDEGPTWPGVIQRMKEKLNELEGIEIVSWDVIHSFDEYKQKIKSYQGNVDAIGLLGIFTFKDDDGQNVPYTEVLKWTANNSQLPDFSFWKDRISYGTLCTVTVSGYEQGLAAGKIAHGILVDGRSPASFDMVPTVKGEAVISLARANRLGISFKSSILLSAEIVESFSWND</sequence>
<proteinExistence type="predicted"/>
<dbReference type="Pfam" id="PF04392">
    <property type="entry name" value="ABC_sub_bind"/>
    <property type="match status" value="1"/>
</dbReference>
<evidence type="ECO:0000256" key="1">
    <source>
        <dbReference type="SAM" id="Phobius"/>
    </source>
</evidence>
<dbReference type="InterPro" id="IPR007487">
    <property type="entry name" value="ABC_transpt-TYRBP-like"/>
</dbReference>
<dbReference type="EMBL" id="FRFE01000009">
    <property type="protein sequence ID" value="SHO48182.1"/>
    <property type="molecule type" value="Genomic_DNA"/>
</dbReference>
<protein>
    <submittedName>
        <fullName evidence="2">ABC-type uncharacterized transport system, substrate-binding protein</fullName>
    </submittedName>
</protein>
<dbReference type="Proteomes" id="UP000184603">
    <property type="component" value="Unassembled WGS sequence"/>
</dbReference>
<keyword evidence="1" id="KW-0812">Transmembrane</keyword>
<feature type="transmembrane region" description="Helical" evidence="1">
    <location>
        <begin position="12"/>
        <end position="33"/>
    </location>
</feature>
<reference evidence="2 3" key="1">
    <citation type="submission" date="2016-12" db="EMBL/GenBank/DDBJ databases">
        <authorList>
            <person name="Song W.-J."/>
            <person name="Kurnit D.M."/>
        </authorList>
    </citation>
    <scope>NUCLEOTIDE SEQUENCE [LARGE SCALE GENOMIC DNA]</scope>
    <source>
        <strain evidence="2 3">DSM 18488</strain>
    </source>
</reference>
<dbReference type="AlphaFoldDB" id="A0A1M7Y6C1"/>
<dbReference type="STRING" id="1121416.SAMN02745220_02178"/>
<keyword evidence="3" id="KW-1185">Reference proteome</keyword>
<dbReference type="PANTHER" id="PTHR35271:SF1">
    <property type="entry name" value="ABC TRANSPORTER, SUBSTRATE-BINDING LIPOPROTEIN"/>
    <property type="match status" value="1"/>
</dbReference>
<dbReference type="PANTHER" id="PTHR35271">
    <property type="entry name" value="ABC TRANSPORTER, SUBSTRATE-BINDING LIPOPROTEIN-RELATED"/>
    <property type="match status" value="1"/>
</dbReference>
<gene>
    <name evidence="2" type="ORF">SAMN02745220_02178</name>
</gene>
<dbReference type="RefSeq" id="WP_084553870.1">
    <property type="nucleotide sequence ID" value="NZ_FRFE01000009.1"/>
</dbReference>
<name>A0A1M7Y6C1_9BACT</name>
<keyword evidence="1" id="KW-0472">Membrane</keyword>
<dbReference type="Gene3D" id="3.40.50.2300">
    <property type="match status" value="2"/>
</dbReference>
<accession>A0A1M7Y6C1</accession>